<evidence type="ECO:0000313" key="3">
    <source>
        <dbReference type="Proteomes" id="UP001153365"/>
    </source>
</evidence>
<sequence length="126" mass="12922">MSTETNRPHSTAADNHSHTRSQTVSQPAVQGSGSAIPSLNHQRIFSTSAANLPTPSSQLTSTITTTRTSNAASGSCNATTINSITTTTTNNSNNNTTAMTPAATTTTPDTSAEAAAQQQLGHLTVH</sequence>
<evidence type="ECO:0000313" key="2">
    <source>
        <dbReference type="EMBL" id="CAH7671585.1"/>
    </source>
</evidence>
<reference evidence="2" key="1">
    <citation type="submission" date="2022-06" db="EMBL/GenBank/DDBJ databases">
        <authorList>
            <consortium name="SYNGENTA / RWTH Aachen University"/>
        </authorList>
    </citation>
    <scope>NUCLEOTIDE SEQUENCE</scope>
</reference>
<feature type="region of interest" description="Disordered" evidence="1">
    <location>
        <begin position="1"/>
        <end position="126"/>
    </location>
</feature>
<comment type="caution">
    <text evidence="2">The sequence shown here is derived from an EMBL/GenBank/DDBJ whole genome shotgun (WGS) entry which is preliminary data.</text>
</comment>
<dbReference type="Proteomes" id="UP001153365">
    <property type="component" value="Unassembled WGS sequence"/>
</dbReference>
<feature type="compositionally biased region" description="Polar residues" evidence="1">
    <location>
        <begin position="117"/>
        <end position="126"/>
    </location>
</feature>
<name>A0AAV0ASS5_PHAPC</name>
<proteinExistence type="predicted"/>
<dbReference type="EMBL" id="CALTRL010001217">
    <property type="protein sequence ID" value="CAH7671585.1"/>
    <property type="molecule type" value="Genomic_DNA"/>
</dbReference>
<accession>A0AAV0ASS5</accession>
<feature type="compositionally biased region" description="Low complexity" evidence="1">
    <location>
        <begin position="54"/>
        <end position="69"/>
    </location>
</feature>
<protein>
    <submittedName>
        <fullName evidence="2">Expressed protein</fullName>
    </submittedName>
</protein>
<keyword evidence="3" id="KW-1185">Reference proteome</keyword>
<feature type="compositionally biased region" description="Low complexity" evidence="1">
    <location>
        <begin position="77"/>
        <end position="116"/>
    </location>
</feature>
<organism evidence="2 3">
    <name type="scientific">Phakopsora pachyrhizi</name>
    <name type="common">Asian soybean rust disease fungus</name>
    <dbReference type="NCBI Taxonomy" id="170000"/>
    <lineage>
        <taxon>Eukaryota</taxon>
        <taxon>Fungi</taxon>
        <taxon>Dikarya</taxon>
        <taxon>Basidiomycota</taxon>
        <taxon>Pucciniomycotina</taxon>
        <taxon>Pucciniomycetes</taxon>
        <taxon>Pucciniales</taxon>
        <taxon>Phakopsoraceae</taxon>
        <taxon>Phakopsora</taxon>
    </lineage>
</organism>
<gene>
    <name evidence="2" type="ORF">PPACK8108_LOCUS6377</name>
</gene>
<dbReference type="AlphaFoldDB" id="A0AAV0ASS5"/>
<evidence type="ECO:0000256" key="1">
    <source>
        <dbReference type="SAM" id="MobiDB-lite"/>
    </source>
</evidence>
<feature type="compositionally biased region" description="Polar residues" evidence="1">
    <location>
        <begin position="1"/>
        <end position="53"/>
    </location>
</feature>